<dbReference type="Proteomes" id="UP000887574">
    <property type="component" value="Unplaced"/>
</dbReference>
<dbReference type="SMART" id="SM00389">
    <property type="entry name" value="HOX"/>
    <property type="match status" value="1"/>
</dbReference>
<dbReference type="GO" id="GO:0005634">
    <property type="term" value="C:nucleus"/>
    <property type="evidence" value="ECO:0007669"/>
    <property type="project" value="UniProtKB-SubCell"/>
</dbReference>
<evidence type="ECO:0000256" key="1">
    <source>
        <dbReference type="ARBA" id="ARBA00004123"/>
    </source>
</evidence>
<dbReference type="CDD" id="cd00086">
    <property type="entry name" value="homeodomain"/>
    <property type="match status" value="1"/>
</dbReference>
<protein>
    <submittedName>
        <fullName evidence="9">Homeobox domain-containing protein</fullName>
    </submittedName>
</protein>
<dbReference type="InterPro" id="IPR001356">
    <property type="entry name" value="HD"/>
</dbReference>
<accession>A0A915EMD9</accession>
<name>A0A915EMD9_9BILA</name>
<keyword evidence="8" id="KW-1185">Reference proteome</keyword>
<comment type="subcellular location">
    <subcellularLocation>
        <location evidence="1 5 6">Nucleus</location>
    </subcellularLocation>
</comment>
<dbReference type="FunFam" id="1.10.10.60:FF:000679">
    <property type="entry name" value="Homeobox protein aristaless"/>
    <property type="match status" value="1"/>
</dbReference>
<dbReference type="InterPro" id="IPR043562">
    <property type="entry name" value="RAX/RAX2"/>
</dbReference>
<dbReference type="GO" id="GO:0030182">
    <property type="term" value="P:neuron differentiation"/>
    <property type="evidence" value="ECO:0007669"/>
    <property type="project" value="UniProtKB-ARBA"/>
</dbReference>
<evidence type="ECO:0000256" key="4">
    <source>
        <dbReference type="ARBA" id="ARBA00023242"/>
    </source>
</evidence>
<evidence type="ECO:0000256" key="6">
    <source>
        <dbReference type="RuleBase" id="RU000682"/>
    </source>
</evidence>
<dbReference type="PROSITE" id="PS00027">
    <property type="entry name" value="HOMEOBOX_1"/>
    <property type="match status" value="1"/>
</dbReference>
<dbReference type="GO" id="GO:0045944">
    <property type="term" value="P:positive regulation of transcription by RNA polymerase II"/>
    <property type="evidence" value="ECO:0007669"/>
    <property type="project" value="InterPro"/>
</dbReference>
<dbReference type="SUPFAM" id="SSF46689">
    <property type="entry name" value="Homeodomain-like"/>
    <property type="match status" value="1"/>
</dbReference>
<dbReference type="Pfam" id="PF00046">
    <property type="entry name" value="Homeodomain"/>
    <property type="match status" value="1"/>
</dbReference>
<evidence type="ECO:0000259" key="7">
    <source>
        <dbReference type="PROSITE" id="PS50071"/>
    </source>
</evidence>
<evidence type="ECO:0000256" key="5">
    <source>
        <dbReference type="PROSITE-ProRule" id="PRU00108"/>
    </source>
</evidence>
<dbReference type="PROSITE" id="PS50071">
    <property type="entry name" value="HOMEOBOX_2"/>
    <property type="match status" value="1"/>
</dbReference>
<dbReference type="GO" id="GO:0000981">
    <property type="term" value="F:DNA-binding transcription factor activity, RNA polymerase II-specific"/>
    <property type="evidence" value="ECO:0007669"/>
    <property type="project" value="InterPro"/>
</dbReference>
<evidence type="ECO:0000256" key="2">
    <source>
        <dbReference type="ARBA" id="ARBA00023125"/>
    </source>
</evidence>
<evidence type="ECO:0000313" key="9">
    <source>
        <dbReference type="WBParaSite" id="jg7405"/>
    </source>
</evidence>
<dbReference type="AlphaFoldDB" id="A0A915EMD9"/>
<evidence type="ECO:0000313" key="8">
    <source>
        <dbReference type="Proteomes" id="UP000887574"/>
    </source>
</evidence>
<keyword evidence="3 5" id="KW-0371">Homeobox</keyword>
<feature type="domain" description="Homeobox" evidence="7">
    <location>
        <begin position="147"/>
        <end position="207"/>
    </location>
</feature>
<dbReference type="GO" id="GO:0000978">
    <property type="term" value="F:RNA polymerase II cis-regulatory region sequence-specific DNA binding"/>
    <property type="evidence" value="ECO:0007669"/>
    <property type="project" value="TreeGrafter"/>
</dbReference>
<organism evidence="8 9">
    <name type="scientific">Ditylenchus dipsaci</name>
    <dbReference type="NCBI Taxonomy" id="166011"/>
    <lineage>
        <taxon>Eukaryota</taxon>
        <taxon>Metazoa</taxon>
        <taxon>Ecdysozoa</taxon>
        <taxon>Nematoda</taxon>
        <taxon>Chromadorea</taxon>
        <taxon>Rhabditida</taxon>
        <taxon>Tylenchina</taxon>
        <taxon>Tylenchomorpha</taxon>
        <taxon>Sphaerularioidea</taxon>
        <taxon>Anguinidae</taxon>
        <taxon>Anguininae</taxon>
        <taxon>Ditylenchus</taxon>
    </lineage>
</organism>
<keyword evidence="4 5" id="KW-0539">Nucleus</keyword>
<dbReference type="InterPro" id="IPR009057">
    <property type="entry name" value="Homeodomain-like_sf"/>
</dbReference>
<proteinExistence type="predicted"/>
<evidence type="ECO:0000256" key="3">
    <source>
        <dbReference type="ARBA" id="ARBA00023155"/>
    </source>
</evidence>
<feature type="DNA-binding region" description="Homeobox" evidence="5">
    <location>
        <begin position="149"/>
        <end position="208"/>
    </location>
</feature>
<dbReference type="Gene3D" id="1.10.10.60">
    <property type="entry name" value="Homeodomain-like"/>
    <property type="match status" value="1"/>
</dbReference>
<sequence length="375" mass="41038">MSTEINAHCYDSTFETLSINFSAALSNNSYQPAVGIGIGDTNQSQPHNPYSSKSSAACNTHSHDFYLQSNQENAKISTKDVSASNIVVVKKKKKLPLDCGNQAAENCAIKSDLQLFEALKTKTKPSKKRLFACEIEAQHHIRSGSASKLRRNRTTFTTYQLHELEQAFEKSHYPDVFAREQLSIKIQLPEVRVQVWFQNRRAKFRRQEKQDEISLKELAPLRSGACAMSSASIGAAFSGWPWMPSAAEFASAAFSTANNYPNFTVPMFTSTSSESSCLVAASCSEMASHTTTGGVLPATTSLYLPYLPSSSSSAMLMPQTYYPYYENGGMSLKCAEEVSVEGGNSLMPDAINFEGIYSAGTSSEFGHLELFEGTG</sequence>
<dbReference type="WBParaSite" id="jg7405">
    <property type="protein sequence ID" value="jg7405"/>
    <property type="gene ID" value="jg7405"/>
</dbReference>
<reference evidence="9" key="1">
    <citation type="submission" date="2022-11" db="UniProtKB">
        <authorList>
            <consortium name="WormBaseParasite"/>
        </authorList>
    </citation>
    <scope>IDENTIFICATION</scope>
</reference>
<dbReference type="PANTHER" id="PTHR46271">
    <property type="entry name" value="HOMEOBOX PROTEIN, PUTATIVE-RELATED"/>
    <property type="match status" value="1"/>
</dbReference>
<keyword evidence="2 5" id="KW-0238">DNA-binding</keyword>
<dbReference type="InterPro" id="IPR017970">
    <property type="entry name" value="Homeobox_CS"/>
</dbReference>
<dbReference type="PANTHER" id="PTHR46271:SF4">
    <property type="entry name" value="HOMEOBOX PROTEIN, PUTATIVE-RELATED"/>
    <property type="match status" value="1"/>
</dbReference>